<evidence type="ECO:0000313" key="3">
    <source>
        <dbReference type="EMBL" id="TWI81444.1"/>
    </source>
</evidence>
<dbReference type="InterPro" id="IPR000073">
    <property type="entry name" value="AB_hydrolase_1"/>
</dbReference>
<proteinExistence type="predicted"/>
<name>A0A562SKC0_9BACT</name>
<dbReference type="EMBL" id="VLLE01000004">
    <property type="protein sequence ID" value="TWI81444.1"/>
    <property type="molecule type" value="Genomic_DNA"/>
</dbReference>
<dbReference type="AlphaFoldDB" id="A0A562SKC0"/>
<gene>
    <name evidence="3" type="ORF">IQ13_2462</name>
</gene>
<dbReference type="OrthoDB" id="7172093at2"/>
<evidence type="ECO:0000256" key="1">
    <source>
        <dbReference type="SAM" id="SignalP"/>
    </source>
</evidence>
<feature type="signal peptide" evidence="1">
    <location>
        <begin position="1"/>
        <end position="19"/>
    </location>
</feature>
<organism evidence="3 4">
    <name type="scientific">Lacibacter cauensis</name>
    <dbReference type="NCBI Taxonomy" id="510947"/>
    <lineage>
        <taxon>Bacteria</taxon>
        <taxon>Pseudomonadati</taxon>
        <taxon>Bacteroidota</taxon>
        <taxon>Chitinophagia</taxon>
        <taxon>Chitinophagales</taxon>
        <taxon>Chitinophagaceae</taxon>
        <taxon>Lacibacter</taxon>
    </lineage>
</organism>
<keyword evidence="4" id="KW-1185">Reference proteome</keyword>
<dbReference type="Gene3D" id="3.40.50.1820">
    <property type="entry name" value="alpha/beta hydrolase"/>
    <property type="match status" value="1"/>
</dbReference>
<dbReference type="InterPro" id="IPR050266">
    <property type="entry name" value="AB_hydrolase_sf"/>
</dbReference>
<feature type="chain" id="PRO_5021960344" evidence="1">
    <location>
        <begin position="20"/>
        <end position="281"/>
    </location>
</feature>
<dbReference type="PANTHER" id="PTHR43798">
    <property type="entry name" value="MONOACYLGLYCEROL LIPASE"/>
    <property type="match status" value="1"/>
</dbReference>
<dbReference type="SUPFAM" id="SSF53474">
    <property type="entry name" value="alpha/beta-Hydrolases"/>
    <property type="match status" value="1"/>
</dbReference>
<feature type="domain" description="AB hydrolase-1" evidence="2">
    <location>
        <begin position="33"/>
        <end position="267"/>
    </location>
</feature>
<dbReference type="Proteomes" id="UP000316167">
    <property type="component" value="Unassembled WGS sequence"/>
</dbReference>
<reference evidence="3 4" key="1">
    <citation type="journal article" date="2015" name="Stand. Genomic Sci.">
        <title>Genomic Encyclopedia of Bacterial and Archaeal Type Strains, Phase III: the genomes of soil and plant-associated and newly described type strains.</title>
        <authorList>
            <person name="Whitman W.B."/>
            <person name="Woyke T."/>
            <person name="Klenk H.P."/>
            <person name="Zhou Y."/>
            <person name="Lilburn T.G."/>
            <person name="Beck B.J."/>
            <person name="De Vos P."/>
            <person name="Vandamme P."/>
            <person name="Eisen J.A."/>
            <person name="Garrity G."/>
            <person name="Hugenholtz P."/>
            <person name="Kyrpides N.C."/>
        </authorList>
    </citation>
    <scope>NUCLEOTIDE SEQUENCE [LARGE SCALE GENOMIC DNA]</scope>
    <source>
        <strain evidence="3 4">CGMCC 1.7271</strain>
    </source>
</reference>
<dbReference type="Pfam" id="PF00561">
    <property type="entry name" value="Abhydrolase_1"/>
    <property type="match status" value="1"/>
</dbReference>
<accession>A0A562SKC0</accession>
<dbReference type="RefSeq" id="WP_158637384.1">
    <property type="nucleotide sequence ID" value="NZ_VLLE01000004.1"/>
</dbReference>
<evidence type="ECO:0000313" key="4">
    <source>
        <dbReference type="Proteomes" id="UP000316167"/>
    </source>
</evidence>
<protein>
    <submittedName>
        <fullName evidence="3">Pimeloyl-ACP methyl ester carboxylesterase</fullName>
    </submittedName>
</protein>
<comment type="caution">
    <text evidence="3">The sequence shown here is derived from an EMBL/GenBank/DDBJ whole genome shotgun (WGS) entry which is preliminary data.</text>
</comment>
<keyword evidence="1" id="KW-0732">Signal</keyword>
<dbReference type="InterPro" id="IPR029058">
    <property type="entry name" value="AB_hydrolase_fold"/>
</dbReference>
<evidence type="ECO:0000259" key="2">
    <source>
        <dbReference type="Pfam" id="PF00561"/>
    </source>
</evidence>
<sequence>MKKLISFLIISLIFFQSNAQINAFKVEVTGKGKPVILIPGYSCSGEVWNETVAHLKDRYECHVITIAGYAGVPKLDTPILKTVRNELINYVQTNKLNKPILIGHSLGAFMSLWVSSVEPDLFGKIICVDGLPFVSAIADTTANAEVLKKNPQFNPETVAKNFEMLPTENYVKNMTGAMLYQVSDTARAIQIATWSAQCDRRTLGYTIVEISTTDLREAIANIKQPVLVLGSIYGTEANSHIMLNHQYRKVPNKTIEVANSKHFIMYDVPEWFYAKVDAFLQ</sequence>